<feature type="domain" description="Glycosyl transferase family 25" evidence="4">
    <location>
        <begin position="20"/>
        <end position="205"/>
    </location>
</feature>
<dbReference type="CDD" id="cd06532">
    <property type="entry name" value="Glyco_transf_25"/>
    <property type="match status" value="1"/>
</dbReference>
<dbReference type="Proteomes" id="UP001331561">
    <property type="component" value="Unassembled WGS sequence"/>
</dbReference>
<protein>
    <submittedName>
        <fullName evidence="5">Glycosyltransferase family 25 protein</fullName>
    </submittedName>
</protein>
<evidence type="ECO:0000259" key="4">
    <source>
        <dbReference type="Pfam" id="PF01755"/>
    </source>
</evidence>
<evidence type="ECO:0000256" key="2">
    <source>
        <dbReference type="ARBA" id="ARBA00005222"/>
    </source>
</evidence>
<evidence type="ECO:0000256" key="3">
    <source>
        <dbReference type="ARBA" id="ARBA00022985"/>
    </source>
</evidence>
<proteinExistence type="predicted"/>
<keyword evidence="3" id="KW-0448">Lipopolysaccharide biosynthesis</keyword>
<sequence>MQTLFSIRLFSTLVMSSATTKTYCINLDRSTQRLEEFERHNCSAIAYERFPAVDGKTVAREGLAYSGLMTPEILQKYKDGAVGAALSHRSLWLQCIADQTPLTVCEDDAIFHPEFRSIQSRILGTLDGDFDVLLWGWNFDSPMTLSLHGGVNRCAILGDQNGLRESIEAFKSAPIRPDVLKLHAALGLVCYTVTPKGAKKLLERCFPLRPMSVAFPGLSYRVANMGLDVVTGAAYPTMDSYVAFPPPVITRNDEAISTIQS</sequence>
<dbReference type="RefSeq" id="WP_327597261.1">
    <property type="nucleotide sequence ID" value="NZ_JAYXHS010000001.1"/>
</dbReference>
<dbReference type="InterPro" id="IPR002654">
    <property type="entry name" value="Glyco_trans_25"/>
</dbReference>
<comment type="pathway">
    <text evidence="1">Bacterial outer membrane biogenesis; lipooligosaccharide biosynthesis.</text>
</comment>
<dbReference type="Pfam" id="PF01755">
    <property type="entry name" value="Glyco_transf_25"/>
    <property type="match status" value="1"/>
</dbReference>
<reference evidence="5 6" key="1">
    <citation type="submission" date="2024-01" db="EMBL/GenBank/DDBJ databases">
        <title>Uliginosibacterium soil sp. nov.</title>
        <authorList>
            <person name="Lv Y."/>
        </authorList>
    </citation>
    <scope>NUCLEOTIDE SEQUENCE [LARGE SCALE GENOMIC DNA]</scope>
    <source>
        <strain evidence="5 6">H3</strain>
    </source>
</reference>
<gene>
    <name evidence="5" type="ORF">VVD49_01030</name>
</gene>
<name>A0ABU6JYL0_9RHOO</name>
<accession>A0ABU6JYL0</accession>
<dbReference type="EMBL" id="JAYXHS010000001">
    <property type="protein sequence ID" value="MEC5384281.1"/>
    <property type="molecule type" value="Genomic_DNA"/>
</dbReference>
<evidence type="ECO:0000256" key="1">
    <source>
        <dbReference type="ARBA" id="ARBA00005068"/>
    </source>
</evidence>
<evidence type="ECO:0000313" key="5">
    <source>
        <dbReference type="EMBL" id="MEC5384281.1"/>
    </source>
</evidence>
<keyword evidence="6" id="KW-1185">Reference proteome</keyword>
<comment type="pathway">
    <text evidence="2">Glycan metabolism; lacto-N-neotetraose biosynthesis.</text>
</comment>
<evidence type="ECO:0000313" key="6">
    <source>
        <dbReference type="Proteomes" id="UP001331561"/>
    </source>
</evidence>
<comment type="caution">
    <text evidence="5">The sequence shown here is derived from an EMBL/GenBank/DDBJ whole genome shotgun (WGS) entry which is preliminary data.</text>
</comment>
<organism evidence="5 6">
    <name type="scientific">Uliginosibacterium silvisoli</name>
    <dbReference type="NCBI Taxonomy" id="3114758"/>
    <lineage>
        <taxon>Bacteria</taxon>
        <taxon>Pseudomonadati</taxon>
        <taxon>Pseudomonadota</taxon>
        <taxon>Betaproteobacteria</taxon>
        <taxon>Rhodocyclales</taxon>
        <taxon>Zoogloeaceae</taxon>
        <taxon>Uliginosibacterium</taxon>
    </lineage>
</organism>